<dbReference type="SUPFAM" id="SSF55729">
    <property type="entry name" value="Acyl-CoA N-acyltransferases (Nat)"/>
    <property type="match status" value="1"/>
</dbReference>
<evidence type="ECO:0000259" key="1">
    <source>
        <dbReference type="PROSITE" id="PS51186"/>
    </source>
</evidence>
<dbReference type="InterPro" id="IPR000182">
    <property type="entry name" value="GNAT_dom"/>
</dbReference>
<protein>
    <submittedName>
        <fullName evidence="2">GNAT family N-acetyltransferase</fullName>
    </submittedName>
</protein>
<dbReference type="PANTHER" id="PTHR43415">
    <property type="entry name" value="SPERMIDINE N(1)-ACETYLTRANSFERASE"/>
    <property type="match status" value="1"/>
</dbReference>
<dbReference type="PROSITE" id="PS51186">
    <property type="entry name" value="GNAT"/>
    <property type="match status" value="1"/>
</dbReference>
<comment type="caution">
    <text evidence="2">The sequence shown here is derived from an EMBL/GenBank/DDBJ whole genome shotgun (WGS) entry which is preliminary data.</text>
</comment>
<sequence>MSSQITIRKVEKKDSKHIISLMKKLSVQTQYMLREFDEINENALEQEKRFESMMGDPKLLYLVAADKAAVVGLLIASSSKLARISHVGDLIVGVDKNYWGTGVGSKLMTELLKWAESTELKRLSLEVVEENIRAIKLYEKYGFKIEGKKIADHFIGNNTYLNTLVMGKILDHKIVKVK</sequence>
<dbReference type="RefSeq" id="WP_194701988.1">
    <property type="nucleotide sequence ID" value="NZ_JADKNH010000006.1"/>
</dbReference>
<dbReference type="Pfam" id="PF00583">
    <property type="entry name" value="Acetyltransf_1"/>
    <property type="match status" value="1"/>
</dbReference>
<dbReference type="InterPro" id="IPR016181">
    <property type="entry name" value="Acyl_CoA_acyltransferase"/>
</dbReference>
<reference evidence="2 3" key="1">
    <citation type="submission" date="2020-11" db="EMBL/GenBank/DDBJ databases">
        <title>Fusibacter basophilias sp. nov.</title>
        <authorList>
            <person name="Qiu D."/>
        </authorList>
    </citation>
    <scope>NUCLEOTIDE SEQUENCE [LARGE SCALE GENOMIC DNA]</scope>
    <source>
        <strain evidence="2 3">Q10-2</strain>
    </source>
</reference>
<dbReference type="Gene3D" id="3.40.630.30">
    <property type="match status" value="1"/>
</dbReference>
<accession>A0ABR9ZUV1</accession>
<dbReference type="Proteomes" id="UP000614200">
    <property type="component" value="Unassembled WGS sequence"/>
</dbReference>
<dbReference type="PANTHER" id="PTHR43415:SF3">
    <property type="entry name" value="GNAT-FAMILY ACETYLTRANSFERASE"/>
    <property type="match status" value="1"/>
</dbReference>
<evidence type="ECO:0000313" key="3">
    <source>
        <dbReference type="Proteomes" id="UP000614200"/>
    </source>
</evidence>
<organism evidence="2 3">
    <name type="scientific">Fusibacter ferrireducens</name>
    <dbReference type="NCBI Taxonomy" id="2785058"/>
    <lineage>
        <taxon>Bacteria</taxon>
        <taxon>Bacillati</taxon>
        <taxon>Bacillota</taxon>
        <taxon>Clostridia</taxon>
        <taxon>Eubacteriales</taxon>
        <taxon>Eubacteriales Family XII. Incertae Sedis</taxon>
        <taxon>Fusibacter</taxon>
    </lineage>
</organism>
<proteinExistence type="predicted"/>
<keyword evidence="3" id="KW-1185">Reference proteome</keyword>
<dbReference type="EMBL" id="JADKNH010000006">
    <property type="protein sequence ID" value="MBF4693751.1"/>
    <property type="molecule type" value="Genomic_DNA"/>
</dbReference>
<evidence type="ECO:0000313" key="2">
    <source>
        <dbReference type="EMBL" id="MBF4693751.1"/>
    </source>
</evidence>
<gene>
    <name evidence="2" type="ORF">ISU02_11490</name>
</gene>
<dbReference type="CDD" id="cd04301">
    <property type="entry name" value="NAT_SF"/>
    <property type="match status" value="1"/>
</dbReference>
<name>A0ABR9ZUV1_9FIRM</name>
<feature type="domain" description="N-acetyltransferase" evidence="1">
    <location>
        <begin position="5"/>
        <end position="171"/>
    </location>
</feature>